<dbReference type="SUPFAM" id="SSF143422">
    <property type="entry name" value="Transposase IS200-like"/>
    <property type="match status" value="1"/>
</dbReference>
<comment type="caution">
    <text evidence="2">The sequence shown here is derived from an EMBL/GenBank/DDBJ whole genome shotgun (WGS) entry which is preliminary data.</text>
</comment>
<dbReference type="Gene3D" id="3.30.70.1290">
    <property type="entry name" value="Transposase IS200-like"/>
    <property type="match status" value="1"/>
</dbReference>
<gene>
    <name evidence="2" type="ORF">LE190_01455</name>
</gene>
<evidence type="ECO:0000313" key="3">
    <source>
        <dbReference type="Proteomes" id="UP001198602"/>
    </source>
</evidence>
<dbReference type="RefSeq" id="WP_225237049.1">
    <property type="nucleotide sequence ID" value="NZ_JAHYBX010000001.1"/>
</dbReference>
<dbReference type="PANTHER" id="PTHR36966">
    <property type="entry name" value="REP-ASSOCIATED TYROSINE TRANSPOSASE"/>
    <property type="match status" value="1"/>
</dbReference>
<proteinExistence type="predicted"/>
<dbReference type="Proteomes" id="UP001198602">
    <property type="component" value="Unassembled WGS sequence"/>
</dbReference>
<protein>
    <submittedName>
        <fullName evidence="2">Transposase</fullName>
    </submittedName>
</protein>
<sequence length="177" mass="21152">MSHYRRALAGSTYFFTVVTHRRRPILCDEPMRIALRLAIGKVRDRLPFDIDAMVLMPDHLHCIWTLPDGDTNYSLRWSQIKHHVSYTCRRLYPATVSASCQRHRTAAIWQRRFWEHQIRDERDWERHVDYIHYNPVKHGFVQAAFAWPYSTFNRFVRNGMYAVHWGGNPACDGMEFE</sequence>
<dbReference type="PANTHER" id="PTHR36966:SF1">
    <property type="entry name" value="REP-ASSOCIATED TYROSINE TRANSPOSASE"/>
    <property type="match status" value="1"/>
</dbReference>
<dbReference type="InterPro" id="IPR036515">
    <property type="entry name" value="Transposase_17_sf"/>
</dbReference>
<accession>A0ABS7Y5G8</accession>
<organism evidence="2 3">
    <name type="scientific">Massilia hydrophila</name>
    <dbReference type="NCBI Taxonomy" id="3044279"/>
    <lineage>
        <taxon>Bacteria</taxon>
        <taxon>Pseudomonadati</taxon>
        <taxon>Pseudomonadota</taxon>
        <taxon>Betaproteobacteria</taxon>
        <taxon>Burkholderiales</taxon>
        <taxon>Oxalobacteraceae</taxon>
        <taxon>Telluria group</taxon>
        <taxon>Massilia</taxon>
    </lineage>
</organism>
<dbReference type="Pfam" id="PF01797">
    <property type="entry name" value="Y1_Tnp"/>
    <property type="match status" value="1"/>
</dbReference>
<dbReference type="InterPro" id="IPR002686">
    <property type="entry name" value="Transposase_17"/>
</dbReference>
<evidence type="ECO:0000259" key="1">
    <source>
        <dbReference type="SMART" id="SM01321"/>
    </source>
</evidence>
<dbReference type="InterPro" id="IPR052715">
    <property type="entry name" value="RAYT_transposase"/>
</dbReference>
<dbReference type="SMART" id="SM01321">
    <property type="entry name" value="Y1_Tnp"/>
    <property type="match status" value="1"/>
</dbReference>
<name>A0ABS7Y5G8_9BURK</name>
<evidence type="ECO:0000313" key="2">
    <source>
        <dbReference type="EMBL" id="MCA1854593.1"/>
    </source>
</evidence>
<dbReference type="NCBIfam" id="NF047646">
    <property type="entry name" value="REP_Tyr_transpos"/>
    <property type="match status" value="1"/>
</dbReference>
<reference evidence="2 3" key="1">
    <citation type="submission" date="2021-07" db="EMBL/GenBank/DDBJ databases">
        <title>Characterization of Violacein-producing bacteria and related species.</title>
        <authorList>
            <person name="Wilson H.S."/>
            <person name="De Leon M.E."/>
        </authorList>
    </citation>
    <scope>NUCLEOTIDE SEQUENCE [LARGE SCALE GENOMIC DNA]</scope>
    <source>
        <strain evidence="2 3">HSC-2F05</strain>
    </source>
</reference>
<feature type="domain" description="Transposase IS200-like" evidence="1">
    <location>
        <begin position="8"/>
        <end position="134"/>
    </location>
</feature>
<dbReference type="EMBL" id="JAHYBX010000001">
    <property type="protein sequence ID" value="MCA1854593.1"/>
    <property type="molecule type" value="Genomic_DNA"/>
</dbReference>
<keyword evidence="3" id="KW-1185">Reference proteome</keyword>